<keyword evidence="1" id="KW-0812">Transmembrane</keyword>
<organism evidence="2">
    <name type="scientific">Mimivirus LCMiAC02</name>
    <dbReference type="NCBI Taxonomy" id="2506609"/>
    <lineage>
        <taxon>Viruses</taxon>
        <taxon>Varidnaviria</taxon>
        <taxon>Bamfordvirae</taxon>
        <taxon>Nucleocytoviricota</taxon>
        <taxon>Megaviricetes</taxon>
        <taxon>Imitervirales</taxon>
        <taxon>Mimiviridae</taxon>
        <taxon>Klosneuvirinae</taxon>
    </lineage>
</organism>
<keyword evidence="1" id="KW-0472">Membrane</keyword>
<evidence type="ECO:0000313" key="2">
    <source>
        <dbReference type="EMBL" id="QBK89112.1"/>
    </source>
</evidence>
<protein>
    <submittedName>
        <fullName evidence="2">Uncharacterized protein</fullName>
    </submittedName>
</protein>
<keyword evidence="1" id="KW-1133">Transmembrane helix</keyword>
<sequence length="76" mass="8287">MSKQDKQTKKSTLAKLSPTVQYILIFVCVVIVIGLIYLTLVRYKYAVDAIKKGDTLGTLAMLSPELTGTIGAIINI</sequence>
<evidence type="ECO:0000256" key="1">
    <source>
        <dbReference type="SAM" id="Phobius"/>
    </source>
</evidence>
<name>A0A481Z0T3_9VIRU</name>
<reference evidence="2" key="1">
    <citation type="journal article" date="2019" name="MBio">
        <title>Virus Genomes from Deep Sea Sediments Expand the Ocean Megavirome and Support Independent Origins of Viral Gigantism.</title>
        <authorList>
            <person name="Backstrom D."/>
            <person name="Yutin N."/>
            <person name="Jorgensen S.L."/>
            <person name="Dharamshi J."/>
            <person name="Homa F."/>
            <person name="Zaremba-Niedwiedzka K."/>
            <person name="Spang A."/>
            <person name="Wolf Y.I."/>
            <person name="Koonin E.V."/>
            <person name="Ettema T.J."/>
        </authorList>
    </citation>
    <scope>NUCLEOTIDE SEQUENCE</scope>
</reference>
<gene>
    <name evidence="2" type="ORF">LCMiAC02_02050</name>
</gene>
<proteinExistence type="predicted"/>
<accession>A0A481Z0T3</accession>
<feature type="transmembrane region" description="Helical" evidence="1">
    <location>
        <begin position="20"/>
        <end position="41"/>
    </location>
</feature>
<dbReference type="EMBL" id="MK500408">
    <property type="protein sequence ID" value="QBK89112.1"/>
    <property type="molecule type" value="Genomic_DNA"/>
</dbReference>